<keyword evidence="3" id="KW-1185">Reference proteome</keyword>
<dbReference type="EMBL" id="BAABFB010000050">
    <property type="protein sequence ID" value="GAA4482606.1"/>
    <property type="molecule type" value="Genomic_DNA"/>
</dbReference>
<comment type="caution">
    <text evidence="2">The sequence shown here is derived from an EMBL/GenBank/DDBJ whole genome shotgun (WGS) entry which is preliminary data.</text>
</comment>
<evidence type="ECO:0000259" key="1">
    <source>
        <dbReference type="Pfam" id="PF13672"/>
    </source>
</evidence>
<protein>
    <recommendedName>
        <fullName evidence="1">PPM-type phosphatase domain-containing protein</fullName>
    </recommendedName>
</protein>
<dbReference type="Gene3D" id="3.60.40.10">
    <property type="entry name" value="PPM-type phosphatase domain"/>
    <property type="match status" value="1"/>
</dbReference>
<dbReference type="InterPro" id="IPR036457">
    <property type="entry name" value="PPM-type-like_dom_sf"/>
</dbReference>
<accession>A0ABP8P9B8</accession>
<dbReference type="Proteomes" id="UP001501183">
    <property type="component" value="Unassembled WGS sequence"/>
</dbReference>
<proteinExistence type="predicted"/>
<gene>
    <name evidence="2" type="ORF">GCM10023094_32850</name>
</gene>
<name>A0ABP8P9B8_9NOCA</name>
<organism evidence="2 3">
    <name type="scientific">Rhodococcus olei</name>
    <dbReference type="NCBI Taxonomy" id="2161675"/>
    <lineage>
        <taxon>Bacteria</taxon>
        <taxon>Bacillati</taxon>
        <taxon>Actinomycetota</taxon>
        <taxon>Actinomycetes</taxon>
        <taxon>Mycobacteriales</taxon>
        <taxon>Nocardiaceae</taxon>
        <taxon>Rhodococcus</taxon>
    </lineage>
</organism>
<dbReference type="InterPro" id="IPR001932">
    <property type="entry name" value="PPM-type_phosphatase-like_dom"/>
</dbReference>
<reference evidence="3" key="1">
    <citation type="journal article" date="2019" name="Int. J. Syst. Evol. Microbiol.">
        <title>The Global Catalogue of Microorganisms (GCM) 10K type strain sequencing project: providing services to taxonomists for standard genome sequencing and annotation.</title>
        <authorList>
            <consortium name="The Broad Institute Genomics Platform"/>
            <consortium name="The Broad Institute Genome Sequencing Center for Infectious Disease"/>
            <person name="Wu L."/>
            <person name="Ma J."/>
        </authorList>
    </citation>
    <scope>NUCLEOTIDE SEQUENCE [LARGE SCALE GENOMIC DNA]</scope>
    <source>
        <strain evidence="3">JCM 32206</strain>
    </source>
</reference>
<dbReference type="RefSeq" id="WP_345347099.1">
    <property type="nucleotide sequence ID" value="NZ_BAABFB010000050.1"/>
</dbReference>
<sequence>MTGGSGGVVPETVHDALDAHGWRVLAASTQGVTNRDSGTPRQDAYAVRRGRDRIAVVVCDGLGAMEYSHLAAAAAGTALADHLLTADLEVSGDWTPHLRVASLAVTRTAGDILGDRAPSLDAVADLMATTVTAVVVEGVDSPGPWLAHTATVGDSSAWWRRTRVGGLDFEPWLLMSGGRLTRREIETSRALALPLPDDAVVTGASYELGPEQMLLVCTDGVADAFEDGGSAFAAAFATGWSNPPRLTDLADRIAFGRDGHTADRTAVAMWTPR</sequence>
<evidence type="ECO:0000313" key="3">
    <source>
        <dbReference type="Proteomes" id="UP001501183"/>
    </source>
</evidence>
<dbReference type="SUPFAM" id="SSF81606">
    <property type="entry name" value="PP2C-like"/>
    <property type="match status" value="1"/>
</dbReference>
<feature type="domain" description="PPM-type phosphatase" evidence="1">
    <location>
        <begin position="31"/>
        <end position="158"/>
    </location>
</feature>
<dbReference type="Pfam" id="PF13672">
    <property type="entry name" value="PP2C_2"/>
    <property type="match status" value="1"/>
</dbReference>
<evidence type="ECO:0000313" key="2">
    <source>
        <dbReference type="EMBL" id="GAA4482606.1"/>
    </source>
</evidence>